<evidence type="ECO:0000313" key="2">
    <source>
        <dbReference type="Proteomes" id="UP000246352"/>
    </source>
</evidence>
<evidence type="ECO:0000313" key="1">
    <source>
        <dbReference type="EMBL" id="PWV95262.1"/>
    </source>
</evidence>
<accession>A0A317PDU6</accession>
<gene>
    <name evidence="1" type="ORF">DFR52_11419</name>
</gene>
<dbReference type="AlphaFoldDB" id="A0A317PDU6"/>
<keyword evidence="2" id="KW-1185">Reference proteome</keyword>
<dbReference type="EMBL" id="QGTR01000014">
    <property type="protein sequence ID" value="PWV95262.1"/>
    <property type="molecule type" value="Genomic_DNA"/>
</dbReference>
<sequence length="123" mass="13568">MTQTLSDDIRVRTVLGRLEEVLDIENESIGSDDSFDLTRSNVLKGRCLYDMTLLVRDAGTRGFNAVHAAQLKAVSEKLAANSAKVKAHMDAVREVTDLLKDVVSEAEADGTYSIDQFRSYDLS</sequence>
<protein>
    <submittedName>
        <fullName evidence="1">Uncharacterized protein</fullName>
    </submittedName>
</protein>
<comment type="caution">
    <text evidence="1">The sequence shown here is derived from an EMBL/GenBank/DDBJ whole genome shotgun (WGS) entry which is preliminary data.</text>
</comment>
<organism evidence="1 2">
    <name type="scientific">Hoeflea marina</name>
    <dbReference type="NCBI Taxonomy" id="274592"/>
    <lineage>
        <taxon>Bacteria</taxon>
        <taxon>Pseudomonadati</taxon>
        <taxon>Pseudomonadota</taxon>
        <taxon>Alphaproteobacteria</taxon>
        <taxon>Hyphomicrobiales</taxon>
        <taxon>Rhizobiaceae</taxon>
        <taxon>Hoeflea</taxon>
    </lineage>
</organism>
<dbReference type="RefSeq" id="WP_245415478.1">
    <property type="nucleotide sequence ID" value="NZ_QGTR01000014.1"/>
</dbReference>
<dbReference type="Proteomes" id="UP000246352">
    <property type="component" value="Unassembled WGS sequence"/>
</dbReference>
<proteinExistence type="predicted"/>
<reference evidence="1 2" key="1">
    <citation type="submission" date="2018-05" db="EMBL/GenBank/DDBJ databases">
        <title>Genomic Encyclopedia of Type Strains, Phase IV (KMG-IV): sequencing the most valuable type-strain genomes for metagenomic binning, comparative biology and taxonomic classification.</title>
        <authorList>
            <person name="Goeker M."/>
        </authorList>
    </citation>
    <scope>NUCLEOTIDE SEQUENCE [LARGE SCALE GENOMIC DNA]</scope>
    <source>
        <strain evidence="1 2">DSM 16791</strain>
    </source>
</reference>
<name>A0A317PDU6_9HYPH</name>